<gene>
    <name evidence="2" type="ORF">C6P98_00425</name>
</gene>
<sequence>MLRGGGKRRGGRHVGTRMFTFRRAYTKNVHSSKNERANAISLTRKRFVRSCLRPDGRSRAPLEPATDGCRHDDFPAAGLPPNGLSLRASFPAYKETTP</sequence>
<accession>A0A8E2S0G4</accession>
<dbReference type="Proteomes" id="UP000237686">
    <property type="component" value="Unassembled WGS sequence"/>
</dbReference>
<evidence type="ECO:0000313" key="3">
    <source>
        <dbReference type="Proteomes" id="UP000237686"/>
    </source>
</evidence>
<evidence type="ECO:0000256" key="1">
    <source>
        <dbReference type="SAM" id="MobiDB-lite"/>
    </source>
</evidence>
<dbReference type="EMBL" id="PVFZ01000003">
    <property type="protein sequence ID" value="PRF28754.1"/>
    <property type="molecule type" value="Genomic_DNA"/>
</dbReference>
<protein>
    <submittedName>
        <fullName evidence="2">Uncharacterized protein</fullName>
    </submittedName>
</protein>
<name>A0A8E2S0G4_9BURK</name>
<feature type="region of interest" description="Disordered" evidence="1">
    <location>
        <begin position="54"/>
        <end position="98"/>
    </location>
</feature>
<dbReference type="AlphaFoldDB" id="A0A8E2S0G4"/>
<organism evidence="2 3">
    <name type="scientific">Burkholderia multivorans</name>
    <dbReference type="NCBI Taxonomy" id="87883"/>
    <lineage>
        <taxon>Bacteria</taxon>
        <taxon>Pseudomonadati</taxon>
        <taxon>Pseudomonadota</taxon>
        <taxon>Betaproteobacteria</taxon>
        <taxon>Burkholderiales</taxon>
        <taxon>Burkholderiaceae</taxon>
        <taxon>Burkholderia</taxon>
        <taxon>Burkholderia cepacia complex</taxon>
    </lineage>
</organism>
<proteinExistence type="predicted"/>
<reference evidence="2 3" key="1">
    <citation type="submission" date="2018-03" db="EMBL/GenBank/DDBJ databases">
        <authorList>
            <person name="Nguyen K."/>
            <person name="Fouts D."/>
            <person name="Sutton G."/>
        </authorList>
    </citation>
    <scope>NUCLEOTIDE SEQUENCE [LARGE SCALE GENOMIC DNA]</scope>
    <source>
        <strain evidence="2 3">AU17135</strain>
    </source>
</reference>
<comment type="caution">
    <text evidence="2">The sequence shown here is derived from an EMBL/GenBank/DDBJ whole genome shotgun (WGS) entry which is preliminary data.</text>
</comment>
<evidence type="ECO:0000313" key="2">
    <source>
        <dbReference type="EMBL" id="PRF28754.1"/>
    </source>
</evidence>